<dbReference type="Proteomes" id="UP001281147">
    <property type="component" value="Unassembled WGS sequence"/>
</dbReference>
<gene>
    <name evidence="1" type="ORF">LTR37_001438</name>
</gene>
<evidence type="ECO:0000313" key="1">
    <source>
        <dbReference type="EMBL" id="KAK3723954.1"/>
    </source>
</evidence>
<name>A0ACC3NX28_9PEZI</name>
<keyword evidence="2" id="KW-1185">Reference proteome</keyword>
<organism evidence="1 2">
    <name type="scientific">Vermiconidia calcicola</name>
    <dbReference type="NCBI Taxonomy" id="1690605"/>
    <lineage>
        <taxon>Eukaryota</taxon>
        <taxon>Fungi</taxon>
        <taxon>Dikarya</taxon>
        <taxon>Ascomycota</taxon>
        <taxon>Pezizomycotina</taxon>
        <taxon>Dothideomycetes</taxon>
        <taxon>Dothideomycetidae</taxon>
        <taxon>Mycosphaerellales</taxon>
        <taxon>Extremaceae</taxon>
        <taxon>Vermiconidia</taxon>
    </lineage>
</organism>
<comment type="caution">
    <text evidence="1">The sequence shown here is derived from an EMBL/GenBank/DDBJ whole genome shotgun (WGS) entry which is preliminary data.</text>
</comment>
<accession>A0ACC3NX28</accession>
<dbReference type="EMBL" id="JAUTXU010000007">
    <property type="protein sequence ID" value="KAK3723954.1"/>
    <property type="molecule type" value="Genomic_DNA"/>
</dbReference>
<protein>
    <submittedName>
        <fullName evidence="1">Uncharacterized protein</fullName>
    </submittedName>
</protein>
<evidence type="ECO:0000313" key="2">
    <source>
        <dbReference type="Proteomes" id="UP001281147"/>
    </source>
</evidence>
<proteinExistence type="predicted"/>
<reference evidence="1" key="1">
    <citation type="submission" date="2023-07" db="EMBL/GenBank/DDBJ databases">
        <title>Black Yeasts Isolated from many extreme environments.</title>
        <authorList>
            <person name="Coleine C."/>
            <person name="Stajich J.E."/>
            <person name="Selbmann L."/>
        </authorList>
    </citation>
    <scope>NUCLEOTIDE SEQUENCE</scope>
    <source>
        <strain evidence="1">CCFEE 5714</strain>
    </source>
</reference>
<sequence>MGSLVVVLSIPLSPPNSQLLLTSSTITQRTLFDNHPHSHTHLINYTKEQPIQHLPTMAPWFSSSNANMNNDTANTKLDSVEFESSLSQAERHSQRVAYMAKYHQDYHKRPRYDARQQKQADPGAADERLSANYMPIRSKLKAQCLKEGKLDVYRGQLAQLEKLPIDHEEKKKLRQAIYDQENDFLSDLLRSETRVNNNTGGSYNQTKETGQAKESNMQMQRQDKRLNPEAAIWRKAPTLNRENASEKLVNMIKDDTEDDEEIIERGMGTMKLDGITPTPFGHGLEFTPINIKTPPAETRQSRIPRDHIKDANTVKEMMEQQWFKKAQAESSKEALRAEALAAVSNTMTVSRAVSNDEFDEMVEHKMIQITNKRRDEEKKKQAALQKEVTDKMLMDAKKRVDDSHILRKGEAEEIGAKIKSNLEAMANSKQHEAARQVNLKRKEANMKLKEPLQPKKTKAERTVKFDKAVTNKGPTEADAWMDPDTEQNWEDARKEADGSDDEWTVL</sequence>